<accession>A0A8E7B413</accession>
<keyword evidence="3" id="KW-1185">Reference proteome</keyword>
<proteinExistence type="predicted"/>
<dbReference type="PANTHER" id="PTHR42951">
    <property type="entry name" value="METALLO-BETA-LACTAMASE DOMAIN-CONTAINING"/>
    <property type="match status" value="1"/>
</dbReference>
<dbReference type="InterPro" id="IPR001279">
    <property type="entry name" value="Metallo-B-lactamas"/>
</dbReference>
<dbReference type="AlphaFoldDB" id="A0A8E7B413"/>
<keyword evidence="2" id="KW-0378">Hydrolase</keyword>
<dbReference type="RefSeq" id="WP_214420927.1">
    <property type="nucleotide sequence ID" value="NZ_CP075546.1"/>
</dbReference>
<dbReference type="GO" id="GO:0016787">
    <property type="term" value="F:hydrolase activity"/>
    <property type="evidence" value="ECO:0007669"/>
    <property type="project" value="UniProtKB-KW"/>
</dbReference>
<protein>
    <submittedName>
        <fullName evidence="2">MBL fold metallo-hydrolase</fullName>
    </submittedName>
</protein>
<name>A0A8E7B413_9EURY</name>
<sequence>MSDISCTILSPRTRILTFDDNISVLLIIGSRFTFLCDTHLGPESMKKVQNELGTISHPEQMVIFNSHSDWDHVWGNCEFSHNLIIGHSTCRDRLKERGEYDLISHSSMTRGIVTITLPNMTFDSRLTFEEDDVEFIYAPGHTIDSSVCFDRKDSILYVGDLVEDPIPYLDYERTDLYLNTLEMLLTFPADIMVSAHSGIIVRDLIRANIAYIQAVQEGKSIDNSRFGAYDNVHQLNLNTRIMFCYEKEVRDILKEKFDFLSFWSLFPNFEKKSSDELEINLKQYLMEIEKVRHHQ</sequence>
<evidence type="ECO:0000313" key="2">
    <source>
        <dbReference type="EMBL" id="QVV90153.1"/>
    </source>
</evidence>
<dbReference type="Gene3D" id="3.60.15.10">
    <property type="entry name" value="Ribonuclease Z/Hydroxyacylglutathione hydrolase-like"/>
    <property type="match status" value="1"/>
</dbReference>
<dbReference type="GeneID" id="65096835"/>
<dbReference type="Proteomes" id="UP000680656">
    <property type="component" value="Chromosome"/>
</dbReference>
<gene>
    <name evidence="2" type="ORF">KHC33_06585</name>
</gene>
<evidence type="ECO:0000313" key="3">
    <source>
        <dbReference type="Proteomes" id="UP000680656"/>
    </source>
</evidence>
<dbReference type="Pfam" id="PF00753">
    <property type="entry name" value="Lactamase_B"/>
    <property type="match status" value="1"/>
</dbReference>
<dbReference type="InterPro" id="IPR050855">
    <property type="entry name" value="NDM-1-like"/>
</dbReference>
<dbReference type="SMART" id="SM00849">
    <property type="entry name" value="Lactamase_B"/>
    <property type="match status" value="1"/>
</dbReference>
<dbReference type="SUPFAM" id="SSF56281">
    <property type="entry name" value="Metallo-hydrolase/oxidoreductase"/>
    <property type="match status" value="1"/>
</dbReference>
<reference evidence="2 3" key="1">
    <citation type="submission" date="2021-05" db="EMBL/GenBank/DDBJ databases">
        <title>A novel Methanospirillum isolate from a pyrite-forming mixed culture.</title>
        <authorList>
            <person name="Bunk B."/>
            <person name="Sproer C."/>
            <person name="Spring S."/>
            <person name="Pester M."/>
        </authorList>
    </citation>
    <scope>NUCLEOTIDE SEQUENCE [LARGE SCALE GENOMIC DNA]</scope>
    <source>
        <strain evidence="2 3">J.3.6.1-F.2.7.3</strain>
    </source>
</reference>
<feature type="domain" description="Metallo-beta-lactamase" evidence="1">
    <location>
        <begin position="21"/>
        <end position="196"/>
    </location>
</feature>
<dbReference type="EMBL" id="CP075546">
    <property type="protein sequence ID" value="QVV90153.1"/>
    <property type="molecule type" value="Genomic_DNA"/>
</dbReference>
<organism evidence="2 3">
    <name type="scientific">Methanospirillum purgamenti</name>
    <dbReference type="NCBI Taxonomy" id="2834276"/>
    <lineage>
        <taxon>Archaea</taxon>
        <taxon>Methanobacteriati</taxon>
        <taxon>Methanobacteriota</taxon>
        <taxon>Stenosarchaea group</taxon>
        <taxon>Methanomicrobia</taxon>
        <taxon>Methanomicrobiales</taxon>
        <taxon>Methanospirillaceae</taxon>
        <taxon>Methanospirillum</taxon>
    </lineage>
</organism>
<dbReference type="InterPro" id="IPR036866">
    <property type="entry name" value="RibonucZ/Hydroxyglut_hydro"/>
</dbReference>
<dbReference type="KEGG" id="mrtj:KHC33_06585"/>
<evidence type="ECO:0000259" key="1">
    <source>
        <dbReference type="SMART" id="SM00849"/>
    </source>
</evidence>